<dbReference type="GeneID" id="301928553"/>
<protein>
    <recommendedName>
        <fullName evidence="2">Rap1a immunity protein domain-containing protein</fullName>
    </recommendedName>
</protein>
<dbReference type="RefSeq" id="WP_167836131.1">
    <property type="nucleotide sequence ID" value="NZ_JABFCY010000018.1"/>
</dbReference>
<dbReference type="InterPro" id="IPR041238">
    <property type="entry name" value="Rap1a"/>
</dbReference>
<dbReference type="Gene3D" id="1.10.890.40">
    <property type="match status" value="1"/>
</dbReference>
<evidence type="ECO:0000313" key="4">
    <source>
        <dbReference type="Proteomes" id="UP000574931"/>
    </source>
</evidence>
<feature type="domain" description="Rap1a immunity protein" evidence="2">
    <location>
        <begin position="65"/>
        <end position="131"/>
    </location>
</feature>
<keyword evidence="4" id="KW-1185">Reference proteome</keyword>
<dbReference type="Pfam" id="PF18602">
    <property type="entry name" value="Rap1a"/>
    <property type="match status" value="1"/>
</dbReference>
<dbReference type="Proteomes" id="UP000574931">
    <property type="component" value="Unassembled WGS sequence"/>
</dbReference>
<feature type="signal peptide" evidence="1">
    <location>
        <begin position="1"/>
        <end position="27"/>
    </location>
</feature>
<proteinExistence type="predicted"/>
<dbReference type="AlphaFoldDB" id="A0A849KZU1"/>
<keyword evidence="1" id="KW-0732">Signal</keyword>
<organism evidence="3 4">
    <name type="scientific">Ochrobactrum soli</name>
    <dbReference type="NCBI Taxonomy" id="2448455"/>
    <lineage>
        <taxon>Bacteria</taxon>
        <taxon>Pseudomonadati</taxon>
        <taxon>Pseudomonadota</taxon>
        <taxon>Alphaproteobacteria</taxon>
        <taxon>Hyphomicrobiales</taxon>
        <taxon>Brucellaceae</taxon>
        <taxon>Brucella/Ochrobactrum group</taxon>
        <taxon>Ochrobactrum</taxon>
    </lineage>
</organism>
<evidence type="ECO:0000259" key="2">
    <source>
        <dbReference type="Pfam" id="PF18602"/>
    </source>
</evidence>
<reference evidence="3 4" key="1">
    <citation type="submission" date="2020-05" db="EMBL/GenBank/DDBJ databases">
        <title>Draft Genome Sequence of Ochrobactrum soli Isolated from Stable Fly Gut.</title>
        <authorList>
            <person name="Pileggi M.T."/>
            <person name="Vazhakkala L.J."/>
            <person name="Wong C.N."/>
        </authorList>
    </citation>
    <scope>NUCLEOTIDE SEQUENCE [LARGE SCALE GENOMIC DNA]</scope>
    <source>
        <strain evidence="3 4">MTP-C0764</strain>
    </source>
</reference>
<gene>
    <name evidence="3" type="ORF">HKX02_22535</name>
</gene>
<feature type="chain" id="PRO_5032385923" description="Rap1a immunity protein domain-containing protein" evidence="1">
    <location>
        <begin position="28"/>
        <end position="134"/>
    </location>
</feature>
<evidence type="ECO:0000313" key="3">
    <source>
        <dbReference type="EMBL" id="NNU63012.1"/>
    </source>
</evidence>
<evidence type="ECO:0000256" key="1">
    <source>
        <dbReference type="SAM" id="SignalP"/>
    </source>
</evidence>
<dbReference type="EMBL" id="JABFCY010000018">
    <property type="protein sequence ID" value="NNU63012.1"/>
    <property type="molecule type" value="Genomic_DNA"/>
</dbReference>
<name>A0A849KZU1_9HYPH</name>
<sequence length="134" mass="14135">MTAAYQLRTTFPAAILSIGLAINVASAESDNDQARDWIINGTELVKALEGKFDDGALQSEAGRITSGARGSAYIAGVADATSGTDWCGAGSVLPHELTDRVYTHLRSVTPERLKRRASTLVIEALAAIYPCPAN</sequence>
<accession>A0A849KZU1</accession>
<comment type="caution">
    <text evidence="3">The sequence shown here is derived from an EMBL/GenBank/DDBJ whole genome shotgun (WGS) entry which is preliminary data.</text>
</comment>